<keyword evidence="1 3" id="KW-0560">Oxidoreductase</keyword>
<dbReference type="InterPro" id="IPR016161">
    <property type="entry name" value="Ald_DH/histidinol_DH"/>
</dbReference>
<dbReference type="InterPro" id="IPR016163">
    <property type="entry name" value="Ald_DH_C"/>
</dbReference>
<dbReference type="InterPro" id="IPR050740">
    <property type="entry name" value="Aldehyde_DH_Superfamily"/>
</dbReference>
<feature type="domain" description="Aldehyde dehydrogenase" evidence="2">
    <location>
        <begin position="13"/>
        <end position="470"/>
    </location>
</feature>
<evidence type="ECO:0000313" key="5">
    <source>
        <dbReference type="Proteomes" id="UP000464675"/>
    </source>
</evidence>
<keyword evidence="5" id="KW-1185">Reference proteome</keyword>
<sequence length="530" mass="55708">MTITGKQLIAGNWTDGRADSFYGVNPATGENLEPAITAADEFQVIEAVNAASACATEFANLAPAKRAKFLNACADEIMALGDELLERVSAETGYPLARAQGERGRTCGQLRLFADWIVQGEYLDARIDTAMPDREPLPRPDLRSFNQALGPVAVFGASNFPLAFSVAGGDTAAAFAAGCPVIVKGHNSHPGTSELVAQAIDKAVKSTGMPAGVFSLIMGSGRRVGAELVQAPGVKAVGFTGSLQGGMALFNLANARPEPIPVFAEMGSINPVVLLPEALKQKAETIAEGFVGSLTLGTGQFCVNPGLVLAVEGEELDRFISATSDALAKVGCGVMLNENTLKGYQSGVARLRDQEGVEQVAAGEAAGSEKGFTCQAGLLTVDAKNFLANKELQEEVFGPMSLVVKCRDHAELLQAVSALQGQLTGTLQCTESELANYDDLVEVLRQKVGRVVCNNFPTGVEVCHSMMHGGPFPAATDARFTSVGTMSIARFVRPICFQNYPEALLPDALKNSNPLNIARLVNGEKTSDAI</sequence>
<dbReference type="RefSeq" id="WP_161857471.1">
    <property type="nucleotide sequence ID" value="NZ_CP047491.1"/>
</dbReference>
<protein>
    <submittedName>
        <fullName evidence="4">Aldehyde dehydrogenase family protein</fullName>
    </submittedName>
    <submittedName>
        <fullName evidence="3">NADP-dependent aldehyde dehydrogenase</fullName>
        <ecNumber evidence="3">1.2.1.4</ecNumber>
    </submittedName>
</protein>
<dbReference type="Proteomes" id="UP000563601">
    <property type="component" value="Unassembled WGS sequence"/>
</dbReference>
<dbReference type="Pfam" id="PF00171">
    <property type="entry name" value="Aldedh"/>
    <property type="match status" value="1"/>
</dbReference>
<proteinExistence type="predicted"/>
<dbReference type="PANTHER" id="PTHR43353">
    <property type="entry name" value="SUCCINATE-SEMIALDEHYDE DEHYDROGENASE, MITOCHONDRIAL"/>
    <property type="match status" value="1"/>
</dbReference>
<gene>
    <name evidence="4" type="ORF">GTQ55_03395</name>
    <name evidence="3" type="ORF">HNQ53_001292</name>
</gene>
<dbReference type="Proteomes" id="UP000464675">
    <property type="component" value="Chromosome"/>
</dbReference>
<dbReference type="InterPro" id="IPR015590">
    <property type="entry name" value="Aldehyde_DH_dom"/>
</dbReference>
<dbReference type="CDD" id="cd07129">
    <property type="entry name" value="ALDH_KGSADH"/>
    <property type="match status" value="1"/>
</dbReference>
<dbReference type="AlphaFoldDB" id="A0A6P1T8S8"/>
<dbReference type="SUPFAM" id="SSF53720">
    <property type="entry name" value="ALDH-like"/>
    <property type="match status" value="1"/>
</dbReference>
<dbReference type="EMBL" id="JACHHR010000002">
    <property type="protein sequence ID" value="MBB5211074.1"/>
    <property type="molecule type" value="Genomic_DNA"/>
</dbReference>
<evidence type="ECO:0000313" key="6">
    <source>
        <dbReference type="Proteomes" id="UP000563601"/>
    </source>
</evidence>
<dbReference type="Gene3D" id="3.40.309.10">
    <property type="entry name" value="Aldehyde Dehydrogenase, Chain A, domain 2"/>
    <property type="match status" value="1"/>
</dbReference>
<evidence type="ECO:0000313" key="3">
    <source>
        <dbReference type="EMBL" id="MBB5211074.1"/>
    </source>
</evidence>
<reference evidence="3 6" key="2">
    <citation type="submission" date="2020-08" db="EMBL/GenBank/DDBJ databases">
        <title>Genomic Encyclopedia of Type Strains, Phase IV (KMG-IV): sequencing the most valuable type-strain genomes for metagenomic binning, comparative biology and taxonomic classification.</title>
        <authorList>
            <person name="Goeker M."/>
        </authorList>
    </citation>
    <scope>NUCLEOTIDE SEQUENCE [LARGE SCALE GENOMIC DNA]</scope>
    <source>
        <strain evidence="3 6">DSM 11525</strain>
    </source>
</reference>
<dbReference type="EC" id="1.2.1.4" evidence="3"/>
<evidence type="ECO:0000256" key="1">
    <source>
        <dbReference type="ARBA" id="ARBA00023002"/>
    </source>
</evidence>
<dbReference type="EMBL" id="CP047491">
    <property type="protein sequence ID" value="QHQ38135.1"/>
    <property type="molecule type" value="Genomic_DNA"/>
</dbReference>
<evidence type="ECO:0000313" key="4">
    <source>
        <dbReference type="EMBL" id="QHQ38135.1"/>
    </source>
</evidence>
<evidence type="ECO:0000259" key="2">
    <source>
        <dbReference type="Pfam" id="PF00171"/>
    </source>
</evidence>
<reference evidence="4 5" key="1">
    <citation type="submission" date="2020-01" db="EMBL/GenBank/DDBJ databases">
        <title>The possibility of degradation of plastic by Microbulbifer hydrolyticus IRE-31.</title>
        <authorList>
            <person name="Liu L."/>
        </authorList>
    </citation>
    <scope>NUCLEOTIDE SEQUENCE [LARGE SCALE GENOMIC DNA]</scope>
    <source>
        <strain evidence="4 5">IRE-31</strain>
    </source>
</reference>
<dbReference type="InterPro" id="IPR016162">
    <property type="entry name" value="Ald_DH_N"/>
</dbReference>
<dbReference type="InterPro" id="IPR044151">
    <property type="entry name" value="ALDH_KGSADH"/>
</dbReference>
<dbReference type="Gene3D" id="3.40.605.10">
    <property type="entry name" value="Aldehyde Dehydrogenase, Chain A, domain 1"/>
    <property type="match status" value="1"/>
</dbReference>
<organism evidence="3 6">
    <name type="scientific">Microbulbifer hydrolyticus</name>
    <dbReference type="NCBI Taxonomy" id="48074"/>
    <lineage>
        <taxon>Bacteria</taxon>
        <taxon>Pseudomonadati</taxon>
        <taxon>Pseudomonadota</taxon>
        <taxon>Gammaproteobacteria</taxon>
        <taxon>Cellvibrionales</taxon>
        <taxon>Microbulbiferaceae</taxon>
        <taxon>Microbulbifer</taxon>
    </lineage>
</organism>
<accession>A0A6P1T8S8</accession>
<name>A0A6P1T8S8_9GAMM</name>
<dbReference type="GO" id="GO:0033721">
    <property type="term" value="F:aldehyde dehydrogenase (NADP+) activity"/>
    <property type="evidence" value="ECO:0007669"/>
    <property type="project" value="UniProtKB-EC"/>
</dbReference>
<dbReference type="OrthoDB" id="9770537at2"/>
<dbReference type="PANTHER" id="PTHR43353:SF3">
    <property type="entry name" value="ALDEHYDE DEHYDROGENASE-RELATED"/>
    <property type="match status" value="1"/>
</dbReference>